<dbReference type="InterPro" id="IPR052021">
    <property type="entry name" value="Type-I_RS_S_subunit"/>
</dbReference>
<dbReference type="EMBL" id="JBHUJD010000027">
    <property type="protein sequence ID" value="MFD2312035.1"/>
    <property type="molecule type" value="Genomic_DNA"/>
</dbReference>
<sequence length="487" mass="54200">MSSEWPLLTLEDVAVPRGVVDGPFGSNLKASCYVESGIPVIRGSNLTVGPHRFKSEEFVYVGEETFKRLSRSECRPNDIIFTKKGTLGQTGLVPSDSQIEKYLISSNQMRLRVDPEKALPEYVYYWVSSKWAIQKIKQDSEFTGVPKINLEYLKKFAIRIPPLSQQTAIAKILGYLDKKIELNYQINQTLEQMAQAVFKSWFVDFEPVKAKMAARKRWQATQPGNEAASPVCYAGEQGGPAAGEDLETTMNLAAMQAISGKNREELARLQSEQPEQYAELRVTAELFPSAMQDSELGEVPEGWGPVRLERYIELAYGKALKKSSRVEGPYPVYGSGGITGSHNDFLVPGPGIVVGRKGTVGSIYWETKDFYPIDTTYYVLVKNGCSLPFAYYLLHTLGLDGMNTDAAVPGLNRNNVYRLEVPCYSLELMERFSLTVNSISKMKSASNNETQSLIELRDTLLPKLLSGELTLPATETQEPELPKVANV</sequence>
<feature type="domain" description="Type I restriction modification DNA specificity" evidence="4">
    <location>
        <begin position="77"/>
        <end position="192"/>
    </location>
</feature>
<evidence type="ECO:0000256" key="3">
    <source>
        <dbReference type="ARBA" id="ARBA00023125"/>
    </source>
</evidence>
<gene>
    <name evidence="5" type="ORF">ACFSKX_16530</name>
</gene>
<dbReference type="CDD" id="cd17267">
    <property type="entry name" value="RMtype1_S_EcoAO83I-TRD1-CR1_like"/>
    <property type="match status" value="1"/>
</dbReference>
<evidence type="ECO:0000256" key="2">
    <source>
        <dbReference type="ARBA" id="ARBA00022747"/>
    </source>
</evidence>
<comment type="similarity">
    <text evidence="1">Belongs to the type-I restriction system S methylase family.</text>
</comment>
<dbReference type="InterPro" id="IPR000055">
    <property type="entry name" value="Restrct_endonuc_typeI_TRD"/>
</dbReference>
<name>A0ABW5EIC6_9GAMM</name>
<feature type="domain" description="Type I restriction modification DNA specificity" evidence="4">
    <location>
        <begin position="300"/>
        <end position="397"/>
    </location>
</feature>
<keyword evidence="3" id="KW-0238">DNA-binding</keyword>
<keyword evidence="5" id="KW-0378">Hydrolase</keyword>
<dbReference type="InterPro" id="IPR044946">
    <property type="entry name" value="Restrct_endonuc_typeI_TRD_sf"/>
</dbReference>
<keyword evidence="6" id="KW-1185">Reference proteome</keyword>
<dbReference type="Proteomes" id="UP001597425">
    <property type="component" value="Unassembled WGS sequence"/>
</dbReference>
<evidence type="ECO:0000313" key="6">
    <source>
        <dbReference type="Proteomes" id="UP001597425"/>
    </source>
</evidence>
<protein>
    <submittedName>
        <fullName evidence="5">Restriction endonuclease subunit S</fullName>
        <ecNumber evidence="5">3.1.21.-</ecNumber>
    </submittedName>
</protein>
<evidence type="ECO:0000256" key="1">
    <source>
        <dbReference type="ARBA" id="ARBA00010923"/>
    </source>
</evidence>
<evidence type="ECO:0000313" key="5">
    <source>
        <dbReference type="EMBL" id="MFD2312035.1"/>
    </source>
</evidence>
<keyword evidence="5" id="KW-0255">Endonuclease</keyword>
<dbReference type="RefSeq" id="WP_265722583.1">
    <property type="nucleotide sequence ID" value="NZ_JAPIVK010000025.1"/>
</dbReference>
<comment type="caution">
    <text evidence="5">The sequence shown here is derived from an EMBL/GenBank/DDBJ whole genome shotgun (WGS) entry which is preliminary data.</text>
</comment>
<dbReference type="EC" id="3.1.21.-" evidence="5"/>
<dbReference type="GO" id="GO:0004519">
    <property type="term" value="F:endonuclease activity"/>
    <property type="evidence" value="ECO:0007669"/>
    <property type="project" value="UniProtKB-KW"/>
</dbReference>
<dbReference type="PANTHER" id="PTHR30408:SF13">
    <property type="entry name" value="TYPE I RESTRICTION ENZYME HINDI SPECIFICITY SUBUNIT"/>
    <property type="match status" value="1"/>
</dbReference>
<accession>A0ABW5EIC6</accession>
<dbReference type="Gene3D" id="3.90.220.20">
    <property type="entry name" value="DNA methylase specificity domains"/>
    <property type="match status" value="2"/>
</dbReference>
<dbReference type="SUPFAM" id="SSF116734">
    <property type="entry name" value="DNA methylase specificity domain"/>
    <property type="match status" value="2"/>
</dbReference>
<keyword evidence="5" id="KW-0540">Nuclease</keyword>
<dbReference type="PANTHER" id="PTHR30408">
    <property type="entry name" value="TYPE-1 RESTRICTION ENZYME ECOKI SPECIFICITY PROTEIN"/>
    <property type="match status" value="1"/>
</dbReference>
<dbReference type="GO" id="GO:0016787">
    <property type="term" value="F:hydrolase activity"/>
    <property type="evidence" value="ECO:0007669"/>
    <property type="project" value="UniProtKB-KW"/>
</dbReference>
<reference evidence="6" key="1">
    <citation type="journal article" date="2019" name="Int. J. Syst. Evol. Microbiol.">
        <title>The Global Catalogue of Microorganisms (GCM) 10K type strain sequencing project: providing services to taxonomists for standard genome sequencing and annotation.</title>
        <authorList>
            <consortium name="The Broad Institute Genomics Platform"/>
            <consortium name="The Broad Institute Genome Sequencing Center for Infectious Disease"/>
            <person name="Wu L."/>
            <person name="Ma J."/>
        </authorList>
    </citation>
    <scope>NUCLEOTIDE SEQUENCE [LARGE SCALE GENOMIC DNA]</scope>
    <source>
        <strain evidence="6">KCTC 12848</strain>
    </source>
</reference>
<evidence type="ECO:0000259" key="4">
    <source>
        <dbReference type="Pfam" id="PF01420"/>
    </source>
</evidence>
<proteinExistence type="inferred from homology"/>
<dbReference type="Pfam" id="PF01420">
    <property type="entry name" value="Methylase_S"/>
    <property type="match status" value="2"/>
</dbReference>
<organism evidence="5 6">
    <name type="scientific">Microbulbifer halophilus</name>
    <dbReference type="NCBI Taxonomy" id="453963"/>
    <lineage>
        <taxon>Bacteria</taxon>
        <taxon>Pseudomonadati</taxon>
        <taxon>Pseudomonadota</taxon>
        <taxon>Gammaproteobacteria</taxon>
        <taxon>Cellvibrionales</taxon>
        <taxon>Microbulbiferaceae</taxon>
        <taxon>Microbulbifer</taxon>
    </lineage>
</organism>
<keyword evidence="2" id="KW-0680">Restriction system</keyword>